<proteinExistence type="predicted"/>
<protein>
    <submittedName>
        <fullName evidence="1">Uncharacterized protein</fullName>
    </submittedName>
</protein>
<name>A0A136M154_9BACT</name>
<dbReference type="EMBL" id="JYNZ01000001">
    <property type="protein sequence ID" value="KXK27635.1"/>
    <property type="molecule type" value="Genomic_DNA"/>
</dbReference>
<reference evidence="1 2" key="1">
    <citation type="submission" date="2015-02" db="EMBL/GenBank/DDBJ databases">
        <title>Improved understanding of the partial-nitritation anammox process through 23 genomes representing the majority of the microbial community.</title>
        <authorList>
            <person name="Speth D.R."/>
            <person name="In T Zandt M."/>
            <person name="Guerrero Cruz S."/>
            <person name="Jetten M.S."/>
            <person name="Dutilh B.E."/>
        </authorList>
    </citation>
    <scope>NUCLEOTIDE SEQUENCE [LARGE SCALE GENOMIC DNA]</scope>
    <source>
        <strain evidence="1">OLB20</strain>
    </source>
</reference>
<dbReference type="AlphaFoldDB" id="A0A136M154"/>
<evidence type="ECO:0000313" key="1">
    <source>
        <dbReference type="EMBL" id="KXK27635.1"/>
    </source>
</evidence>
<sequence length="352" mass="40087">MAESSLDIHRNLSQPDKIRRHLKQIPVLLTRVGSWRHLMRQTINQFFPQAARETFLYHFKQDYEGFNGTFRVFSAEENGKPEIIAFLREFSKVERVIPAFASHSHSYAPALEIYRNLSAVMQQRGIYDRFERPYAIGGSTSVDETLLLNNGFSYRANTGELIDMPATASNKGGIAFMHDGARLFTASEARDVRDDAAVDLITGTSLAFDASSGEKMSTEELWVKALSVCDANGYWSSDNSMFGFLTQSDDGFRYYNVHFDPNHLSHFQREIDGMFDCAGTPVQQRFMLERAHTVLAVRLLLEHLQHQASGDSKVVALEENYAIKPRHVDDIGRYLDEEIIYPAELLLYPARR</sequence>
<dbReference type="Proteomes" id="UP000070457">
    <property type="component" value="Unassembled WGS sequence"/>
</dbReference>
<accession>A0A136M154</accession>
<evidence type="ECO:0000313" key="2">
    <source>
        <dbReference type="Proteomes" id="UP000070457"/>
    </source>
</evidence>
<gene>
    <name evidence="1" type="ORF">TR69_WS6001000079</name>
</gene>
<comment type="caution">
    <text evidence="1">The sequence shown here is derived from an EMBL/GenBank/DDBJ whole genome shotgun (WGS) entry which is preliminary data.</text>
</comment>
<organism evidence="1 2">
    <name type="scientific">candidate division WS6 bacterium OLB20</name>
    <dbReference type="NCBI Taxonomy" id="1617426"/>
    <lineage>
        <taxon>Bacteria</taxon>
        <taxon>Candidatus Dojkabacteria</taxon>
    </lineage>
</organism>
<dbReference type="STRING" id="1617426.TR69_WS6001000079"/>